<gene>
    <name evidence="7" type="ORF">ACFFGX_00760</name>
</gene>
<dbReference type="EMBL" id="JBHLSS010000003">
    <property type="protein sequence ID" value="MFC0708198.1"/>
    <property type="molecule type" value="Genomic_DNA"/>
</dbReference>
<dbReference type="PANTHER" id="PTHR21716:SF64">
    <property type="entry name" value="AI-2 TRANSPORT PROTEIN TQSA"/>
    <property type="match status" value="1"/>
</dbReference>
<proteinExistence type="inferred from homology"/>
<evidence type="ECO:0000256" key="2">
    <source>
        <dbReference type="ARBA" id="ARBA00009773"/>
    </source>
</evidence>
<name>A0ABV6SG39_AZOPA</name>
<evidence type="ECO:0000313" key="8">
    <source>
        <dbReference type="Proteomes" id="UP001589891"/>
    </source>
</evidence>
<feature type="transmembrane region" description="Helical" evidence="6">
    <location>
        <begin position="213"/>
        <end position="238"/>
    </location>
</feature>
<comment type="subcellular location">
    <subcellularLocation>
        <location evidence="1">Membrane</location>
        <topology evidence="1">Multi-pass membrane protein</topology>
    </subcellularLocation>
</comment>
<evidence type="ECO:0000256" key="5">
    <source>
        <dbReference type="ARBA" id="ARBA00023136"/>
    </source>
</evidence>
<dbReference type="Proteomes" id="UP001589891">
    <property type="component" value="Unassembled WGS sequence"/>
</dbReference>
<feature type="transmembrane region" description="Helical" evidence="6">
    <location>
        <begin position="307"/>
        <end position="336"/>
    </location>
</feature>
<keyword evidence="5 6" id="KW-0472">Membrane</keyword>
<dbReference type="Pfam" id="PF01594">
    <property type="entry name" value="AI-2E_transport"/>
    <property type="match status" value="1"/>
</dbReference>
<feature type="transmembrane region" description="Helical" evidence="6">
    <location>
        <begin position="149"/>
        <end position="169"/>
    </location>
</feature>
<comment type="caution">
    <text evidence="7">The sequence shown here is derived from an EMBL/GenBank/DDBJ whole genome shotgun (WGS) entry which is preliminary data.</text>
</comment>
<dbReference type="PANTHER" id="PTHR21716">
    <property type="entry name" value="TRANSMEMBRANE PROTEIN"/>
    <property type="match status" value="1"/>
</dbReference>
<feature type="transmembrane region" description="Helical" evidence="6">
    <location>
        <begin position="270"/>
        <end position="295"/>
    </location>
</feature>
<accession>A0ABV6SG39</accession>
<comment type="similarity">
    <text evidence="2">Belongs to the autoinducer-2 exporter (AI-2E) (TC 2.A.86) family.</text>
</comment>
<keyword evidence="3 6" id="KW-0812">Transmembrane</keyword>
<evidence type="ECO:0000313" key="7">
    <source>
        <dbReference type="EMBL" id="MFC0708198.1"/>
    </source>
</evidence>
<evidence type="ECO:0000256" key="3">
    <source>
        <dbReference type="ARBA" id="ARBA00022692"/>
    </source>
</evidence>
<organism evidence="7 8">
    <name type="scientific">Azorhizophilus paspali</name>
    <name type="common">Azotobacter paspali</name>
    <dbReference type="NCBI Taxonomy" id="69963"/>
    <lineage>
        <taxon>Bacteria</taxon>
        <taxon>Pseudomonadati</taxon>
        <taxon>Pseudomonadota</taxon>
        <taxon>Gammaproteobacteria</taxon>
        <taxon>Pseudomonadales</taxon>
        <taxon>Pseudomonadaceae</taxon>
        <taxon>Azorhizophilus</taxon>
    </lineage>
</organism>
<evidence type="ECO:0000256" key="4">
    <source>
        <dbReference type="ARBA" id="ARBA00022989"/>
    </source>
</evidence>
<dbReference type="RefSeq" id="WP_376941932.1">
    <property type="nucleotide sequence ID" value="NZ_CP171449.1"/>
</dbReference>
<keyword evidence="8" id="KW-1185">Reference proteome</keyword>
<reference evidence="7 8" key="1">
    <citation type="submission" date="2024-09" db="EMBL/GenBank/DDBJ databases">
        <authorList>
            <person name="Sun Q."/>
            <person name="Mori K."/>
        </authorList>
    </citation>
    <scope>NUCLEOTIDE SEQUENCE [LARGE SCALE GENOMIC DNA]</scope>
    <source>
        <strain evidence="7 8">NCAIM B.01794</strain>
    </source>
</reference>
<feature type="transmembrane region" description="Helical" evidence="6">
    <location>
        <begin position="244"/>
        <end position="263"/>
    </location>
</feature>
<keyword evidence="4 6" id="KW-1133">Transmembrane helix</keyword>
<evidence type="ECO:0000256" key="6">
    <source>
        <dbReference type="SAM" id="Phobius"/>
    </source>
</evidence>
<protein>
    <submittedName>
        <fullName evidence="7">AI-2E family transporter</fullName>
    </submittedName>
</protein>
<evidence type="ECO:0000256" key="1">
    <source>
        <dbReference type="ARBA" id="ARBA00004141"/>
    </source>
</evidence>
<dbReference type="InterPro" id="IPR002549">
    <property type="entry name" value="AI-2E-like"/>
</dbReference>
<feature type="transmembrane region" description="Helical" evidence="6">
    <location>
        <begin position="56"/>
        <end position="77"/>
    </location>
</feature>
<feature type="transmembrane region" description="Helical" evidence="6">
    <location>
        <begin position="7"/>
        <end position="36"/>
    </location>
</feature>
<sequence>MTDSNRWIWLAGVFFSGWLVYLLMPILSPFLIGILLAYLGDPLVDRLEARGLSRTWGVIAVFALFGLLLVLALLFLLPSLGRQLVHLYELAPQMLDWLQQVVLPWVQVKLGLAKGFWHLEQLKSMFVGQLDKTTDVLTQLLSQATASGLALLAWLGNLLLVPVVSFYLLRDWDILVAKLRTLLPRRREGVVVGLVGECHEVLGAFLRGQMLVMLALGVVYALGLMLVGIDLGLLIGLLAGLASIVPYMGFVVGIGAALVAALFQFGGDPYPLIGVVVVFSVGQLLEGMLLTPLLVGDRIGLHPVAVIFAVLAGGQLFGFTGVLLALPVAAVIMVLLRHVHDLYKLSDLYGESGQGDSSGGSAEPPGPT</sequence>